<feature type="binding site" evidence="5">
    <location>
        <position position="98"/>
    </location>
    <ligand>
        <name>S-adenosyl-L-methionine</name>
        <dbReference type="ChEBI" id="CHEBI:59789"/>
    </ligand>
</feature>
<evidence type="ECO:0000256" key="4">
    <source>
        <dbReference type="ARBA" id="ARBA00038303"/>
    </source>
</evidence>
<keyword evidence="2 5" id="KW-0808">Transferase</keyword>
<dbReference type="GO" id="GO:0005737">
    <property type="term" value="C:cytoplasm"/>
    <property type="evidence" value="ECO:0007669"/>
    <property type="project" value="UniProtKB-SubCell"/>
</dbReference>
<organism evidence="6 7">
    <name type="scientific">Deinococcus ruber</name>
    <dbReference type="NCBI Taxonomy" id="1848197"/>
    <lineage>
        <taxon>Bacteria</taxon>
        <taxon>Thermotogati</taxon>
        <taxon>Deinococcota</taxon>
        <taxon>Deinococci</taxon>
        <taxon>Deinococcales</taxon>
        <taxon>Deinococcaceae</taxon>
        <taxon>Deinococcus</taxon>
    </lineage>
</organism>
<dbReference type="Proteomes" id="UP000603865">
    <property type="component" value="Unassembled WGS sequence"/>
</dbReference>
<dbReference type="GO" id="GO:0070038">
    <property type="term" value="F:rRNA (pseudouridine-N3-)-methyltransferase activity"/>
    <property type="evidence" value="ECO:0007669"/>
    <property type="project" value="UniProtKB-UniRule"/>
</dbReference>
<dbReference type="EC" id="2.1.1.177" evidence="5"/>
<evidence type="ECO:0000256" key="1">
    <source>
        <dbReference type="ARBA" id="ARBA00022603"/>
    </source>
</evidence>
<evidence type="ECO:0000256" key="2">
    <source>
        <dbReference type="ARBA" id="ARBA00022679"/>
    </source>
</evidence>
<evidence type="ECO:0000256" key="5">
    <source>
        <dbReference type="HAMAP-Rule" id="MF_00658"/>
    </source>
</evidence>
<evidence type="ECO:0000313" key="6">
    <source>
        <dbReference type="EMBL" id="GGQ96171.1"/>
    </source>
</evidence>
<gene>
    <name evidence="5 6" type="primary">rlmH</name>
    <name evidence="6" type="ORF">GCM10008957_05460</name>
</gene>
<dbReference type="Pfam" id="PF02590">
    <property type="entry name" value="SPOUT_MTase"/>
    <property type="match status" value="1"/>
</dbReference>
<dbReference type="CDD" id="cd18081">
    <property type="entry name" value="RlmH-like"/>
    <property type="match status" value="1"/>
</dbReference>
<dbReference type="AlphaFoldDB" id="A0A918BZ29"/>
<dbReference type="PIRSF" id="PIRSF004505">
    <property type="entry name" value="MT_bac"/>
    <property type="match status" value="1"/>
</dbReference>
<name>A0A918BZ29_9DEIO</name>
<sequence length="150" mass="16428">MLSGMRLHLITVGEPRLSYARAGWDEYTLRLKHYHKLSVTHVPGSTPHKESQAILKAAGRAPVIALDPRGKQWSSEELSDFIDTQGLRSVGELAFAIGGPDGHSDELRAAAHTLWSLGKLTLPHDLAMVVLAEALYRAATISRGEPYHRG</sequence>
<comment type="catalytic activity">
    <reaction evidence="5">
        <text>pseudouridine(1915) in 23S rRNA + S-adenosyl-L-methionine = N(3)-methylpseudouridine(1915) in 23S rRNA + S-adenosyl-L-homocysteine + H(+)</text>
        <dbReference type="Rhea" id="RHEA:42752"/>
        <dbReference type="Rhea" id="RHEA-COMP:10221"/>
        <dbReference type="Rhea" id="RHEA-COMP:10222"/>
        <dbReference type="ChEBI" id="CHEBI:15378"/>
        <dbReference type="ChEBI" id="CHEBI:57856"/>
        <dbReference type="ChEBI" id="CHEBI:59789"/>
        <dbReference type="ChEBI" id="CHEBI:65314"/>
        <dbReference type="ChEBI" id="CHEBI:74486"/>
        <dbReference type="EC" id="2.1.1.177"/>
    </reaction>
</comment>
<reference evidence="6" key="1">
    <citation type="journal article" date="2014" name="Int. J. Syst. Evol. Microbiol.">
        <title>Complete genome sequence of Corynebacterium casei LMG S-19264T (=DSM 44701T), isolated from a smear-ripened cheese.</title>
        <authorList>
            <consortium name="US DOE Joint Genome Institute (JGI-PGF)"/>
            <person name="Walter F."/>
            <person name="Albersmeier A."/>
            <person name="Kalinowski J."/>
            <person name="Ruckert C."/>
        </authorList>
    </citation>
    <scope>NUCLEOTIDE SEQUENCE</scope>
    <source>
        <strain evidence="6">JCM 31311</strain>
    </source>
</reference>
<feature type="binding site" evidence="5">
    <location>
        <position position="66"/>
    </location>
    <ligand>
        <name>S-adenosyl-L-methionine</name>
        <dbReference type="ChEBI" id="CHEBI:59789"/>
    </ligand>
</feature>
<keyword evidence="5" id="KW-0963">Cytoplasm</keyword>
<evidence type="ECO:0000313" key="7">
    <source>
        <dbReference type="Proteomes" id="UP000603865"/>
    </source>
</evidence>
<protein>
    <recommendedName>
        <fullName evidence="5">Ribosomal RNA large subunit methyltransferase H</fullName>
        <ecNumber evidence="5">2.1.1.177</ecNumber>
    </recommendedName>
    <alternativeName>
        <fullName evidence="5">23S rRNA (pseudouridine1915-N3)-methyltransferase</fullName>
    </alternativeName>
    <alternativeName>
        <fullName evidence="5">23S rRNA m3Psi1915 methyltransferase</fullName>
    </alternativeName>
    <alternativeName>
        <fullName evidence="5">rRNA (pseudouridine-N3-)-methyltransferase RlmH</fullName>
    </alternativeName>
</protein>
<comment type="subunit">
    <text evidence="5">Homodimer.</text>
</comment>
<dbReference type="HAMAP" id="MF_00658">
    <property type="entry name" value="23SrRNA_methyltr_H"/>
    <property type="match status" value="1"/>
</dbReference>
<reference evidence="6" key="2">
    <citation type="submission" date="2020-09" db="EMBL/GenBank/DDBJ databases">
        <authorList>
            <person name="Sun Q."/>
            <person name="Ohkuma M."/>
        </authorList>
    </citation>
    <scope>NUCLEOTIDE SEQUENCE</scope>
    <source>
        <strain evidence="6">JCM 31311</strain>
    </source>
</reference>
<dbReference type="InterPro" id="IPR029028">
    <property type="entry name" value="Alpha/beta_knot_MTases"/>
</dbReference>
<keyword evidence="1 5" id="KW-0489">Methyltransferase</keyword>
<keyword evidence="3 5" id="KW-0949">S-adenosyl-L-methionine</keyword>
<comment type="function">
    <text evidence="5">Specifically methylates the pseudouridine at position 1915 (m3Psi1915) in 23S rRNA.</text>
</comment>
<dbReference type="InterPro" id="IPR029026">
    <property type="entry name" value="tRNA_m1G_MTases_N"/>
</dbReference>
<dbReference type="InterPro" id="IPR003742">
    <property type="entry name" value="RlmH-like"/>
</dbReference>
<dbReference type="PANTHER" id="PTHR33603">
    <property type="entry name" value="METHYLTRANSFERASE"/>
    <property type="match status" value="1"/>
</dbReference>
<dbReference type="PANTHER" id="PTHR33603:SF1">
    <property type="entry name" value="RIBOSOMAL RNA LARGE SUBUNIT METHYLTRANSFERASE H"/>
    <property type="match status" value="1"/>
</dbReference>
<comment type="caution">
    <text evidence="6">The sequence shown here is derived from an EMBL/GenBank/DDBJ whole genome shotgun (WGS) entry which is preliminary data.</text>
</comment>
<feature type="binding site" evidence="5">
    <location>
        <begin position="117"/>
        <end position="122"/>
    </location>
    <ligand>
        <name>S-adenosyl-L-methionine</name>
        <dbReference type="ChEBI" id="CHEBI:59789"/>
    </ligand>
</feature>
<dbReference type="SUPFAM" id="SSF75217">
    <property type="entry name" value="alpha/beta knot"/>
    <property type="match status" value="1"/>
</dbReference>
<evidence type="ECO:0000256" key="3">
    <source>
        <dbReference type="ARBA" id="ARBA00022691"/>
    </source>
</evidence>
<keyword evidence="5" id="KW-0698">rRNA processing</keyword>
<proteinExistence type="inferred from homology"/>
<dbReference type="Gene3D" id="3.40.1280.10">
    <property type="match status" value="1"/>
</dbReference>
<dbReference type="EMBL" id="BMQL01000002">
    <property type="protein sequence ID" value="GGQ96171.1"/>
    <property type="molecule type" value="Genomic_DNA"/>
</dbReference>
<keyword evidence="7" id="KW-1185">Reference proteome</keyword>
<accession>A0A918BZ29</accession>
<comment type="subcellular location">
    <subcellularLocation>
        <location evidence="5">Cytoplasm</location>
    </subcellularLocation>
</comment>
<comment type="similarity">
    <text evidence="4 5">Belongs to the RNA methyltransferase RlmH family.</text>
</comment>